<dbReference type="InterPro" id="IPR048020">
    <property type="entry name" value="Transpos_IS3"/>
</dbReference>
<dbReference type="Pfam" id="PF00665">
    <property type="entry name" value="rve"/>
    <property type="match status" value="1"/>
</dbReference>
<dbReference type="InterPro" id="IPR012337">
    <property type="entry name" value="RNaseH-like_sf"/>
</dbReference>
<dbReference type="Pfam" id="PF13276">
    <property type="entry name" value="HTH_21"/>
    <property type="match status" value="1"/>
</dbReference>
<dbReference type="PANTHER" id="PTHR46889:SF4">
    <property type="entry name" value="TRANSPOSASE INSO FOR INSERTION SEQUENCE ELEMENT IS911B-RELATED"/>
    <property type="match status" value="1"/>
</dbReference>
<dbReference type="InterPro" id="IPR036397">
    <property type="entry name" value="RNaseH_sf"/>
</dbReference>
<gene>
    <name evidence="2" type="ORF">JL193_05835</name>
</gene>
<reference evidence="2 3" key="1">
    <citation type="submission" date="2021-03" db="EMBL/GenBank/DDBJ databases">
        <title>Complete genome of Polaribacter_sp.G4M1.</title>
        <authorList>
            <person name="Jeong S.W."/>
            <person name="Bae J.W."/>
        </authorList>
    </citation>
    <scope>NUCLEOTIDE SEQUENCE [LARGE SCALE GENOMIC DNA]</scope>
    <source>
        <strain evidence="2 3">G4M1</strain>
    </source>
</reference>
<dbReference type="SUPFAM" id="SSF53098">
    <property type="entry name" value="Ribonuclease H-like"/>
    <property type="match status" value="1"/>
</dbReference>
<evidence type="ECO:0000259" key="1">
    <source>
        <dbReference type="PROSITE" id="PS50994"/>
    </source>
</evidence>
<sequence length="244" mass="29087">MKQLIFKIYHYHKGRFGYRRITLEINKKGFLINHKTVLKLMRELGIKSLIRVKRYKSYKGQVGETAPNILKRNFKALKPNKKWATDITEFKVLGNKLYLSPIIDLFNGEIISYELSETPNFKQVVSMLKKSFKKVPNHTNLILHSDQGWQYQMKQYRRLLKEKGITQSMSRKGNCLDNAVIESFFGILKSELFYLNKYNSVSLLKKDIKEYINYYNNERIKLKLKGMSPIEYRAHYYQINYKFV</sequence>
<dbReference type="InterPro" id="IPR001584">
    <property type="entry name" value="Integrase_cat-core"/>
</dbReference>
<dbReference type="Proteomes" id="UP000663935">
    <property type="component" value="Chromosome"/>
</dbReference>
<feature type="domain" description="Integrase catalytic" evidence="1">
    <location>
        <begin position="75"/>
        <end position="237"/>
    </location>
</feature>
<organism evidence="2 3">
    <name type="scientific">Polaribacter batillariae</name>
    <dbReference type="NCBI Taxonomy" id="2808900"/>
    <lineage>
        <taxon>Bacteria</taxon>
        <taxon>Pseudomonadati</taxon>
        <taxon>Bacteroidota</taxon>
        <taxon>Flavobacteriia</taxon>
        <taxon>Flavobacteriales</taxon>
        <taxon>Flavobacteriaceae</taxon>
    </lineage>
</organism>
<dbReference type="InterPro" id="IPR025948">
    <property type="entry name" value="HTH-like_dom"/>
</dbReference>
<dbReference type="InterPro" id="IPR050900">
    <property type="entry name" value="Transposase_IS3/IS150/IS904"/>
</dbReference>
<dbReference type="NCBIfam" id="NF033516">
    <property type="entry name" value="transpos_IS3"/>
    <property type="match status" value="1"/>
</dbReference>
<dbReference type="PANTHER" id="PTHR46889">
    <property type="entry name" value="TRANSPOSASE INSF FOR INSERTION SEQUENCE IS3B-RELATED"/>
    <property type="match status" value="1"/>
</dbReference>
<dbReference type="EMBL" id="CP071795">
    <property type="protein sequence ID" value="QTD39293.1"/>
    <property type="molecule type" value="Genomic_DNA"/>
</dbReference>
<keyword evidence="3" id="KW-1185">Reference proteome</keyword>
<dbReference type="PROSITE" id="PS50994">
    <property type="entry name" value="INTEGRASE"/>
    <property type="match status" value="1"/>
</dbReference>
<proteinExistence type="predicted"/>
<dbReference type="Pfam" id="PF13333">
    <property type="entry name" value="rve_2"/>
    <property type="match status" value="1"/>
</dbReference>
<name>A0ABX7T0N6_9FLAO</name>
<protein>
    <submittedName>
        <fullName evidence="2">IS3 family transposase</fullName>
    </submittedName>
</protein>
<dbReference type="Gene3D" id="3.30.420.10">
    <property type="entry name" value="Ribonuclease H-like superfamily/Ribonuclease H"/>
    <property type="match status" value="1"/>
</dbReference>
<accession>A0ABX7T0N6</accession>
<evidence type="ECO:0000313" key="2">
    <source>
        <dbReference type="EMBL" id="QTD39293.1"/>
    </source>
</evidence>
<evidence type="ECO:0000313" key="3">
    <source>
        <dbReference type="Proteomes" id="UP000663935"/>
    </source>
</evidence>